<dbReference type="SUPFAM" id="SSF53335">
    <property type="entry name" value="S-adenosyl-L-methionine-dependent methyltransferases"/>
    <property type="match status" value="1"/>
</dbReference>
<reference evidence="3 4" key="1">
    <citation type="submission" date="2023-07" db="EMBL/GenBank/DDBJ databases">
        <title>Genomic Encyclopedia of Type Strains, Phase IV (KMG-IV): sequencing the most valuable type-strain genomes for metagenomic binning, comparative biology and taxonomic classification.</title>
        <authorList>
            <person name="Goeker M."/>
        </authorList>
    </citation>
    <scope>NUCLEOTIDE SEQUENCE [LARGE SCALE GENOMIC DNA]</scope>
    <source>
        <strain evidence="3 4">DSM 45903</strain>
    </source>
</reference>
<dbReference type="EMBL" id="JAVDQG010000003">
    <property type="protein sequence ID" value="MDR6225698.1"/>
    <property type="molecule type" value="Genomic_DNA"/>
</dbReference>
<keyword evidence="1" id="KW-0808">Transferase</keyword>
<dbReference type="Proteomes" id="UP001185012">
    <property type="component" value="Unassembled WGS sequence"/>
</dbReference>
<name>A0ABU1ILT5_9BACL</name>
<dbReference type="InterPro" id="IPR029063">
    <property type="entry name" value="SAM-dependent_MTases_sf"/>
</dbReference>
<protein>
    <recommendedName>
        <fullName evidence="5">Nicotianamine synthase</fullName>
    </recommendedName>
</protein>
<gene>
    <name evidence="3" type="ORF">JOE21_001696</name>
</gene>
<dbReference type="RefSeq" id="WP_309864706.1">
    <property type="nucleotide sequence ID" value="NZ_JAVDQG010000003.1"/>
</dbReference>
<dbReference type="PANTHER" id="PTHR32266">
    <property type="entry name" value="NICOTIANAMINE SYNTHASE 3"/>
    <property type="match status" value="1"/>
</dbReference>
<dbReference type="Pfam" id="PF03059">
    <property type="entry name" value="NAS"/>
    <property type="match status" value="1"/>
</dbReference>
<evidence type="ECO:0000256" key="2">
    <source>
        <dbReference type="ARBA" id="ARBA00022691"/>
    </source>
</evidence>
<evidence type="ECO:0000256" key="1">
    <source>
        <dbReference type="ARBA" id="ARBA00022679"/>
    </source>
</evidence>
<keyword evidence="4" id="KW-1185">Reference proteome</keyword>
<dbReference type="Gene3D" id="3.40.50.150">
    <property type="entry name" value="Vaccinia Virus protein VP39"/>
    <property type="match status" value="1"/>
</dbReference>
<evidence type="ECO:0008006" key="5">
    <source>
        <dbReference type="Google" id="ProtNLM"/>
    </source>
</evidence>
<accession>A0ABU1ILT5</accession>
<proteinExistence type="predicted"/>
<evidence type="ECO:0000313" key="4">
    <source>
        <dbReference type="Proteomes" id="UP001185012"/>
    </source>
</evidence>
<sequence>MKEKYGFLLSLKSLEYEIRELTIYSKEYVDCFELLKDRLDYLSQFILREENIQQWNLWGSHQEVREHSGRLRETSAEALCDMEKYQSLCTCKNELDISHYIESLANTVKQEIQHFLIDHQSKILFIGSGAFPTSALTIAKETSAEVMCLDIDIEALNLAEKVADVSNLGSIVKFSDQDIKELPFVKEATHIIIASLVKNKREVLDSLIGLINSNTKVILRYGNGLKSIFNYPMEEKLSADWVQTEIHQRKNIYDTLILEKSKSLVKTENEGVRRKEGMVR</sequence>
<evidence type="ECO:0000313" key="3">
    <source>
        <dbReference type="EMBL" id="MDR6225698.1"/>
    </source>
</evidence>
<dbReference type="PANTHER" id="PTHR32266:SF12">
    <property type="entry name" value="NICOTIANAMINE SYNTHASE 3"/>
    <property type="match status" value="1"/>
</dbReference>
<keyword evidence="2" id="KW-0949">S-adenosyl-L-methionine</keyword>
<organism evidence="3 4">
    <name type="scientific">Desmospora profundinema</name>
    <dbReference type="NCBI Taxonomy" id="1571184"/>
    <lineage>
        <taxon>Bacteria</taxon>
        <taxon>Bacillati</taxon>
        <taxon>Bacillota</taxon>
        <taxon>Bacilli</taxon>
        <taxon>Bacillales</taxon>
        <taxon>Thermoactinomycetaceae</taxon>
        <taxon>Desmospora</taxon>
    </lineage>
</organism>
<dbReference type="InterPro" id="IPR004298">
    <property type="entry name" value="Nicotian_synth"/>
</dbReference>
<comment type="caution">
    <text evidence="3">The sequence shown here is derived from an EMBL/GenBank/DDBJ whole genome shotgun (WGS) entry which is preliminary data.</text>
</comment>